<feature type="transmembrane region" description="Helical" evidence="1">
    <location>
        <begin position="20"/>
        <end position="40"/>
    </location>
</feature>
<keyword evidence="1" id="KW-1133">Transmembrane helix</keyword>
<dbReference type="AlphaFoldDB" id="X1GZ41"/>
<accession>X1GZ41</accession>
<protein>
    <submittedName>
        <fullName evidence="2">Uncharacterized protein</fullName>
    </submittedName>
</protein>
<sequence length="44" mass="5154">MPTSNQYLREQEARFGDSLGNIHMEFFSTPNVLFLIIFIFKIST</sequence>
<organism evidence="2">
    <name type="scientific">marine sediment metagenome</name>
    <dbReference type="NCBI Taxonomy" id="412755"/>
    <lineage>
        <taxon>unclassified sequences</taxon>
        <taxon>metagenomes</taxon>
        <taxon>ecological metagenomes</taxon>
    </lineage>
</organism>
<evidence type="ECO:0000256" key="1">
    <source>
        <dbReference type="SAM" id="Phobius"/>
    </source>
</evidence>
<reference evidence="2" key="1">
    <citation type="journal article" date="2014" name="Front. Microbiol.">
        <title>High frequency of phylogenetically diverse reductive dehalogenase-homologous genes in deep subseafloor sedimentary metagenomes.</title>
        <authorList>
            <person name="Kawai M."/>
            <person name="Futagami T."/>
            <person name="Toyoda A."/>
            <person name="Takaki Y."/>
            <person name="Nishi S."/>
            <person name="Hori S."/>
            <person name="Arai W."/>
            <person name="Tsubouchi T."/>
            <person name="Morono Y."/>
            <person name="Uchiyama I."/>
            <person name="Ito T."/>
            <person name="Fujiyama A."/>
            <person name="Inagaki F."/>
            <person name="Takami H."/>
        </authorList>
    </citation>
    <scope>NUCLEOTIDE SEQUENCE</scope>
    <source>
        <strain evidence="2">Expedition CK06-06</strain>
    </source>
</reference>
<keyword evidence="1" id="KW-0812">Transmembrane</keyword>
<gene>
    <name evidence="2" type="ORF">S03H2_15137</name>
</gene>
<dbReference type="EMBL" id="BARU01007681">
    <property type="protein sequence ID" value="GAH46889.1"/>
    <property type="molecule type" value="Genomic_DNA"/>
</dbReference>
<proteinExistence type="predicted"/>
<name>X1GZ41_9ZZZZ</name>
<evidence type="ECO:0000313" key="2">
    <source>
        <dbReference type="EMBL" id="GAH46889.1"/>
    </source>
</evidence>
<keyword evidence="1" id="KW-0472">Membrane</keyword>
<comment type="caution">
    <text evidence="2">The sequence shown here is derived from an EMBL/GenBank/DDBJ whole genome shotgun (WGS) entry which is preliminary data.</text>
</comment>